<reference evidence="7 8" key="1">
    <citation type="journal article" date="2021" name="Microbiol. Spectr.">
        <title>A Single Bacterium Capable of Oxidation and Reduction of Iron at Circumneutral pH.</title>
        <authorList>
            <person name="Kato S."/>
            <person name="Ohkuma M."/>
        </authorList>
    </citation>
    <scope>NUCLEOTIDE SEQUENCE [LARGE SCALE GENOMIC DNA]</scope>
    <source>
        <strain evidence="7 8">MIZ03</strain>
    </source>
</reference>
<evidence type="ECO:0000256" key="3">
    <source>
        <dbReference type="PROSITE-ProRule" id="PRU00023"/>
    </source>
</evidence>
<feature type="signal peptide" evidence="5">
    <location>
        <begin position="1"/>
        <end position="28"/>
    </location>
</feature>
<dbReference type="Proteomes" id="UP000824366">
    <property type="component" value="Chromosome"/>
</dbReference>
<keyword evidence="2 3" id="KW-0040">ANK repeat</keyword>
<keyword evidence="8" id="KW-1185">Reference proteome</keyword>
<dbReference type="EMBL" id="AP024238">
    <property type="protein sequence ID" value="BCO28336.1"/>
    <property type="molecule type" value="Genomic_DNA"/>
</dbReference>
<dbReference type="InterPro" id="IPR046357">
    <property type="entry name" value="PPIase_dom_sf"/>
</dbReference>
<keyword evidence="1" id="KW-0677">Repeat</keyword>
<dbReference type="PANTHER" id="PTHR24189:SF50">
    <property type="entry name" value="ANKYRIN REPEAT AND SOCS BOX PROTEIN 2"/>
    <property type="match status" value="1"/>
</dbReference>
<keyword evidence="4" id="KW-0697">Rotamase</keyword>
<dbReference type="RefSeq" id="WP_223904302.1">
    <property type="nucleotide sequence ID" value="NZ_AP024238.1"/>
</dbReference>
<dbReference type="InterPro" id="IPR000297">
    <property type="entry name" value="PPIase_PpiC"/>
</dbReference>
<gene>
    <name evidence="7" type="ORF">MIZ03_3236</name>
</gene>
<dbReference type="Pfam" id="PF00639">
    <property type="entry name" value="Rotamase"/>
    <property type="match status" value="1"/>
</dbReference>
<evidence type="ECO:0000313" key="7">
    <source>
        <dbReference type="EMBL" id="BCO28336.1"/>
    </source>
</evidence>
<dbReference type="InterPro" id="IPR036770">
    <property type="entry name" value="Ankyrin_rpt-contain_sf"/>
</dbReference>
<dbReference type="SMART" id="SM00248">
    <property type="entry name" value="ANK"/>
    <property type="match status" value="4"/>
</dbReference>
<evidence type="ECO:0000256" key="4">
    <source>
        <dbReference type="PROSITE-ProRule" id="PRU00278"/>
    </source>
</evidence>
<evidence type="ECO:0000256" key="2">
    <source>
        <dbReference type="ARBA" id="ARBA00023043"/>
    </source>
</evidence>
<keyword evidence="4" id="KW-0413">Isomerase</keyword>
<organism evidence="7 8">
    <name type="scientific">Rhodoferax lithotrophicus</name>
    <dbReference type="NCBI Taxonomy" id="2798804"/>
    <lineage>
        <taxon>Bacteria</taxon>
        <taxon>Pseudomonadati</taxon>
        <taxon>Pseudomonadota</taxon>
        <taxon>Betaproteobacteria</taxon>
        <taxon>Burkholderiales</taxon>
        <taxon>Comamonadaceae</taxon>
        <taxon>Rhodoferax</taxon>
    </lineage>
</organism>
<feature type="repeat" description="ANK" evidence="3">
    <location>
        <begin position="273"/>
        <end position="305"/>
    </location>
</feature>
<dbReference type="PROSITE" id="PS50198">
    <property type="entry name" value="PPIC_PPIASE_2"/>
    <property type="match status" value="1"/>
</dbReference>
<dbReference type="PROSITE" id="PS50088">
    <property type="entry name" value="ANK_REPEAT"/>
    <property type="match status" value="3"/>
</dbReference>
<evidence type="ECO:0000259" key="6">
    <source>
        <dbReference type="PROSITE" id="PS50198"/>
    </source>
</evidence>
<dbReference type="Pfam" id="PF12796">
    <property type="entry name" value="Ank_2"/>
    <property type="match status" value="1"/>
</dbReference>
<feature type="repeat" description="ANK" evidence="3">
    <location>
        <begin position="239"/>
        <end position="272"/>
    </location>
</feature>
<dbReference type="PANTHER" id="PTHR24189">
    <property type="entry name" value="MYOTROPHIN"/>
    <property type="match status" value="1"/>
</dbReference>
<accession>A0ABM7MPR5</accession>
<dbReference type="Gene3D" id="3.10.50.40">
    <property type="match status" value="1"/>
</dbReference>
<evidence type="ECO:0000256" key="1">
    <source>
        <dbReference type="ARBA" id="ARBA00022737"/>
    </source>
</evidence>
<sequence length="567" mass="60831">MRAKKWFSTAIFVSITLSTIFSALGVQAYEVTETDVRESYNFSVAIAEKTVFEVSHILVSDQKTASGLSGRLVDGESWDSLAENYSTDPGSRSKGGRLGWHFSRDFVEPFAKAVRGLKPGTVSRPVQTPFGWHLIKVLRTRPYVPASFDSVRAKQEEMLKKQIASIESKGGDKALLNNDISKAALSAPVLRRLIELGADVNSTGASGSSPLALACTLGLVTEAQTLITAGAAVDVPDRGSQTPLHLAALSDKTGAIAALLLQKGATVGREDSSGIAPIHFAAMADNSETIRVLLKAGEFPDHLSSEKMTPLMYAGSTSSPRAISALLDSGADPLAVWTDPQSKVPLQKTALDMSLLSSGNTPKSEQSLEMLRKAASTEALKRSRNSFRAFISQDNQRVEVGKGPILLKKKPFAITFEAVGAPRVAAVAIDLGETTRNTAAVLDRLQPQMRSAMRAMAEEPRDSTLFVFSGDDPEPGFQSWGNNDERPDFASYKQTATGYVATRQINSLDEIPVGDVSPSSPGPVTHKLGQANSLKPMLLVLFIPESLGVFEYAVKQLVSGEIRWVAP</sequence>
<dbReference type="PROSITE" id="PS50297">
    <property type="entry name" value="ANK_REP_REGION"/>
    <property type="match status" value="2"/>
</dbReference>
<feature type="repeat" description="ANK" evidence="3">
    <location>
        <begin position="206"/>
        <end position="238"/>
    </location>
</feature>
<name>A0ABM7MPR5_9BURK</name>
<dbReference type="SUPFAM" id="SSF54534">
    <property type="entry name" value="FKBP-like"/>
    <property type="match status" value="1"/>
</dbReference>
<dbReference type="InterPro" id="IPR050745">
    <property type="entry name" value="Multifunctional_regulatory"/>
</dbReference>
<protein>
    <submittedName>
        <fullName evidence="7">Chaperone SurA</fullName>
    </submittedName>
</protein>
<dbReference type="Gene3D" id="1.25.40.20">
    <property type="entry name" value="Ankyrin repeat-containing domain"/>
    <property type="match status" value="1"/>
</dbReference>
<evidence type="ECO:0000313" key="8">
    <source>
        <dbReference type="Proteomes" id="UP000824366"/>
    </source>
</evidence>
<feature type="chain" id="PRO_5046218153" evidence="5">
    <location>
        <begin position="29"/>
        <end position="567"/>
    </location>
</feature>
<feature type="domain" description="PpiC" evidence="6">
    <location>
        <begin position="49"/>
        <end position="139"/>
    </location>
</feature>
<evidence type="ECO:0000256" key="5">
    <source>
        <dbReference type="SAM" id="SignalP"/>
    </source>
</evidence>
<dbReference type="InterPro" id="IPR002110">
    <property type="entry name" value="Ankyrin_rpt"/>
</dbReference>
<proteinExistence type="predicted"/>
<dbReference type="SUPFAM" id="SSF48403">
    <property type="entry name" value="Ankyrin repeat"/>
    <property type="match status" value="1"/>
</dbReference>
<keyword evidence="5" id="KW-0732">Signal</keyword>